<keyword evidence="2" id="KW-1185">Reference proteome</keyword>
<name>A0AA40HQG1_CNENI</name>
<gene>
    <name evidence="1" type="ORF">QTO34_004552</name>
</gene>
<proteinExistence type="predicted"/>
<comment type="caution">
    <text evidence="1">The sequence shown here is derived from an EMBL/GenBank/DDBJ whole genome shotgun (WGS) entry which is preliminary data.</text>
</comment>
<dbReference type="Proteomes" id="UP001177744">
    <property type="component" value="Unassembled WGS sequence"/>
</dbReference>
<dbReference type="EMBL" id="JAULJE010000014">
    <property type="protein sequence ID" value="KAK1334977.1"/>
    <property type="molecule type" value="Genomic_DNA"/>
</dbReference>
<dbReference type="AlphaFoldDB" id="A0AA40HQG1"/>
<protein>
    <submittedName>
        <fullName evidence="1">Uncharacterized protein</fullName>
    </submittedName>
</protein>
<accession>A0AA40HQG1</accession>
<reference evidence="1" key="1">
    <citation type="submission" date="2023-06" db="EMBL/GenBank/DDBJ databases">
        <title>Reference genome for the Northern bat (Eptesicus nilssonii), a most northern bat species.</title>
        <authorList>
            <person name="Laine V.N."/>
            <person name="Pulliainen A.T."/>
            <person name="Lilley T.M."/>
        </authorList>
    </citation>
    <scope>NUCLEOTIDE SEQUENCE</scope>
    <source>
        <strain evidence="1">BLF_Eptnil</strain>
        <tissue evidence="1">Kidney</tissue>
    </source>
</reference>
<evidence type="ECO:0000313" key="2">
    <source>
        <dbReference type="Proteomes" id="UP001177744"/>
    </source>
</evidence>
<evidence type="ECO:0000313" key="1">
    <source>
        <dbReference type="EMBL" id="KAK1334977.1"/>
    </source>
</evidence>
<sequence length="115" mass="13606">MKLFTLEFERNVNTVSFNQESVRKETRNIKRLQFICWTVEEERFKKQESRNWFGSVDRASAADSRVQVRFRGENCKVYTFSKSETLFAWGNGEKINITNVTNKGLQCSPPYNFMM</sequence>
<organism evidence="1 2">
    <name type="scientific">Cnephaeus nilssonii</name>
    <name type="common">Northern bat</name>
    <name type="synonym">Eptesicus nilssonii</name>
    <dbReference type="NCBI Taxonomy" id="3371016"/>
    <lineage>
        <taxon>Eukaryota</taxon>
        <taxon>Metazoa</taxon>
        <taxon>Chordata</taxon>
        <taxon>Craniata</taxon>
        <taxon>Vertebrata</taxon>
        <taxon>Euteleostomi</taxon>
        <taxon>Mammalia</taxon>
        <taxon>Eutheria</taxon>
        <taxon>Laurasiatheria</taxon>
        <taxon>Chiroptera</taxon>
        <taxon>Yangochiroptera</taxon>
        <taxon>Vespertilionidae</taxon>
        <taxon>Cnephaeus</taxon>
    </lineage>
</organism>